<proteinExistence type="predicted"/>
<gene>
    <name evidence="3" type="ORF">NCTC13652_00337</name>
</gene>
<evidence type="ECO:0000313" key="4">
    <source>
        <dbReference type="Proteomes" id="UP000277858"/>
    </source>
</evidence>
<feature type="transmembrane region" description="Helical" evidence="2">
    <location>
        <begin position="176"/>
        <end position="194"/>
    </location>
</feature>
<dbReference type="STRING" id="1122997.GCA_000425285_01438"/>
<dbReference type="Proteomes" id="UP000277858">
    <property type="component" value="Chromosome"/>
</dbReference>
<reference evidence="3 4" key="1">
    <citation type="submission" date="2018-12" db="EMBL/GenBank/DDBJ databases">
        <authorList>
            <consortium name="Pathogen Informatics"/>
        </authorList>
    </citation>
    <scope>NUCLEOTIDE SEQUENCE [LARGE SCALE GENOMIC DNA]</scope>
    <source>
        <strain evidence="3 4">NCTC13652</strain>
    </source>
</reference>
<dbReference type="GeneID" id="82885750"/>
<evidence type="ECO:0008006" key="5">
    <source>
        <dbReference type="Google" id="ProtNLM"/>
    </source>
</evidence>
<name>A0A3S4WV88_9ACTN</name>
<keyword evidence="2" id="KW-0812">Transmembrane</keyword>
<dbReference type="AlphaFoldDB" id="A0A3S4WV88"/>
<evidence type="ECO:0000256" key="2">
    <source>
        <dbReference type="SAM" id="Phobius"/>
    </source>
</evidence>
<keyword evidence="2" id="KW-1133">Transmembrane helix</keyword>
<keyword evidence="2" id="KW-0472">Membrane</keyword>
<organism evidence="3 4">
    <name type="scientific">Acidipropionibacterium jensenii</name>
    <dbReference type="NCBI Taxonomy" id="1749"/>
    <lineage>
        <taxon>Bacteria</taxon>
        <taxon>Bacillati</taxon>
        <taxon>Actinomycetota</taxon>
        <taxon>Actinomycetes</taxon>
        <taxon>Propionibacteriales</taxon>
        <taxon>Propionibacteriaceae</taxon>
        <taxon>Acidipropionibacterium</taxon>
    </lineage>
</organism>
<dbReference type="RefSeq" id="WP_175415787.1">
    <property type="nucleotide sequence ID" value="NZ_CP025570.1"/>
</dbReference>
<feature type="region of interest" description="Disordered" evidence="1">
    <location>
        <begin position="1"/>
        <end position="23"/>
    </location>
</feature>
<accession>A0A3S4WV88</accession>
<sequence>MSTSSESTRPATPSSPPAPQRARAVASTHPLVARAADNALLLRRIVLLLGVSVVLGGLSGLVWNASTRLPTYTIASDGSASITERGLAGVFSSDAGYCLTGLVAGLLLGLVTWWWFGRRGALVVPLAAVSALLASLVCWWIGVLVGPDGFAVRISGARAGDVVPIDLALRSWTPVLVWPFAALLPVLVMSLLGWDAAERRARSSRPVAPAEVTAPRDGSQVTDRDH</sequence>
<keyword evidence="4" id="KW-1185">Reference proteome</keyword>
<evidence type="ECO:0000256" key="1">
    <source>
        <dbReference type="SAM" id="MobiDB-lite"/>
    </source>
</evidence>
<feature type="transmembrane region" description="Helical" evidence="2">
    <location>
        <begin position="45"/>
        <end position="63"/>
    </location>
</feature>
<protein>
    <recommendedName>
        <fullName evidence="5">DUF2567 domain-containing protein</fullName>
    </recommendedName>
</protein>
<feature type="transmembrane region" description="Helical" evidence="2">
    <location>
        <begin position="94"/>
        <end position="116"/>
    </location>
</feature>
<feature type="transmembrane region" description="Helical" evidence="2">
    <location>
        <begin position="123"/>
        <end position="142"/>
    </location>
</feature>
<feature type="region of interest" description="Disordered" evidence="1">
    <location>
        <begin position="203"/>
        <end position="226"/>
    </location>
</feature>
<feature type="compositionally biased region" description="Low complexity" evidence="1">
    <location>
        <begin position="1"/>
        <end position="12"/>
    </location>
</feature>
<dbReference type="EMBL" id="LR134473">
    <property type="protein sequence ID" value="VEI02171.1"/>
    <property type="molecule type" value="Genomic_DNA"/>
</dbReference>
<evidence type="ECO:0000313" key="3">
    <source>
        <dbReference type="EMBL" id="VEI02171.1"/>
    </source>
</evidence>